<name>A0A1N7JQH7_9BACL</name>
<gene>
    <name evidence="2" type="ORF">SAMN05421790_102252</name>
</gene>
<dbReference type="Proteomes" id="UP000186795">
    <property type="component" value="Unassembled WGS sequence"/>
</dbReference>
<dbReference type="AlphaFoldDB" id="A0A1N7JQH7"/>
<feature type="transmembrane region" description="Helical" evidence="1">
    <location>
        <begin position="12"/>
        <end position="32"/>
    </location>
</feature>
<keyword evidence="1" id="KW-1133">Transmembrane helix</keyword>
<evidence type="ECO:0000256" key="1">
    <source>
        <dbReference type="SAM" id="Phobius"/>
    </source>
</evidence>
<sequence length="36" mass="4117">MNSPAVGKPFWLGIFNAACLSVPLWLLFYLSLRLMF</sequence>
<accession>A0A1N7JQH7</accession>
<organism evidence="2 3">
    <name type="scientific">Kroppenstedtia eburnea</name>
    <dbReference type="NCBI Taxonomy" id="714067"/>
    <lineage>
        <taxon>Bacteria</taxon>
        <taxon>Bacillati</taxon>
        <taxon>Bacillota</taxon>
        <taxon>Bacilli</taxon>
        <taxon>Bacillales</taxon>
        <taxon>Thermoactinomycetaceae</taxon>
        <taxon>Kroppenstedtia</taxon>
    </lineage>
</organism>
<reference evidence="3" key="1">
    <citation type="submission" date="2017-01" db="EMBL/GenBank/DDBJ databases">
        <authorList>
            <person name="Varghese N."/>
            <person name="Submissions S."/>
        </authorList>
    </citation>
    <scope>NUCLEOTIDE SEQUENCE [LARGE SCALE GENOMIC DNA]</scope>
    <source>
        <strain evidence="3">DSM 45196</strain>
    </source>
</reference>
<dbReference type="EMBL" id="FTOD01000002">
    <property type="protein sequence ID" value="SIS51486.1"/>
    <property type="molecule type" value="Genomic_DNA"/>
</dbReference>
<protein>
    <submittedName>
        <fullName evidence="2">Uncharacterized protein</fullName>
    </submittedName>
</protein>
<proteinExistence type="predicted"/>
<keyword evidence="3" id="KW-1185">Reference proteome</keyword>
<evidence type="ECO:0000313" key="2">
    <source>
        <dbReference type="EMBL" id="SIS51486.1"/>
    </source>
</evidence>
<keyword evidence="1" id="KW-0472">Membrane</keyword>
<keyword evidence="1" id="KW-0812">Transmembrane</keyword>
<evidence type="ECO:0000313" key="3">
    <source>
        <dbReference type="Proteomes" id="UP000186795"/>
    </source>
</evidence>